<evidence type="ECO:0000313" key="2">
    <source>
        <dbReference type="Proteomes" id="UP000030665"/>
    </source>
</evidence>
<dbReference type="EMBL" id="HG805811">
    <property type="protein sequence ID" value="CDW51901.1"/>
    <property type="molecule type" value="Genomic_DNA"/>
</dbReference>
<accession>A0A077YVT7</accession>
<reference evidence="1" key="1">
    <citation type="submission" date="2014-01" db="EMBL/GenBank/DDBJ databases">
        <authorList>
            <person name="Aslett M."/>
        </authorList>
    </citation>
    <scope>NUCLEOTIDE SEQUENCE</scope>
</reference>
<dbReference type="Proteomes" id="UP000030665">
    <property type="component" value="Unassembled WGS sequence"/>
</dbReference>
<dbReference type="AlphaFoldDB" id="A0A077YVT7"/>
<reference evidence="1" key="2">
    <citation type="submission" date="2014-03" db="EMBL/GenBank/DDBJ databases">
        <title>The whipworm genome and dual-species transcriptomics of an intimate host-pathogen interaction.</title>
        <authorList>
            <person name="Foth B.J."/>
            <person name="Tsai I.J."/>
            <person name="Reid A.J."/>
            <person name="Bancroft A.J."/>
            <person name="Nichol S."/>
            <person name="Tracey A."/>
            <person name="Holroyd N."/>
            <person name="Cotton J.A."/>
            <person name="Stanley E.J."/>
            <person name="Zarowiecki M."/>
            <person name="Liu J.Z."/>
            <person name="Huckvale T."/>
            <person name="Cooper P.J."/>
            <person name="Grencis R.K."/>
            <person name="Berriman M."/>
        </authorList>
    </citation>
    <scope>NUCLEOTIDE SEQUENCE [LARGE SCALE GENOMIC DNA]</scope>
</reference>
<name>A0A077YVT7_TRITR</name>
<keyword evidence="2" id="KW-1185">Reference proteome</keyword>
<gene>
    <name evidence="1" type="ORF">TTRE_0000016001</name>
</gene>
<evidence type="ECO:0000313" key="1">
    <source>
        <dbReference type="EMBL" id="CDW51901.1"/>
    </source>
</evidence>
<protein>
    <submittedName>
        <fullName evidence="1">Uncharacterized protein</fullName>
    </submittedName>
</protein>
<proteinExistence type="predicted"/>
<organism evidence="1 2">
    <name type="scientific">Trichuris trichiura</name>
    <name type="common">Whipworm</name>
    <name type="synonym">Trichocephalus trichiurus</name>
    <dbReference type="NCBI Taxonomy" id="36087"/>
    <lineage>
        <taxon>Eukaryota</taxon>
        <taxon>Metazoa</taxon>
        <taxon>Ecdysozoa</taxon>
        <taxon>Nematoda</taxon>
        <taxon>Enoplea</taxon>
        <taxon>Dorylaimia</taxon>
        <taxon>Trichinellida</taxon>
        <taxon>Trichuridae</taxon>
        <taxon>Trichuris</taxon>
    </lineage>
</organism>
<sequence length="144" mass="15999">MEDISDSPSGRCEVLPVSQDQQRRTAEPAVLAGWVLLFARWFTVQLVSSVNSKAELDKKATGERKTNLKICGKGCYGGAPVQLFNRAYALKGCGCYDDMNNRANAKLALALFLNEHAYVFKRYKKCGGSVFEMLPLMVRLKNTV</sequence>